<dbReference type="PANTHER" id="PTHR43606">
    <property type="entry name" value="PHOSPHATASE, PUTATIVE (AFU_ORTHOLOGUE AFUA_6G08710)-RELATED"/>
    <property type="match status" value="1"/>
</dbReference>
<dbReference type="PANTHER" id="PTHR43606:SF1">
    <property type="entry name" value="PHOD-LIKE PHOSPHATASE METALLOPHOSPHATASE DOMAIN-CONTAINING PROTEIN"/>
    <property type="match status" value="1"/>
</dbReference>
<feature type="signal peptide" evidence="1">
    <location>
        <begin position="1"/>
        <end position="29"/>
    </location>
</feature>
<gene>
    <name evidence="4" type="ORF">DIT97_02620</name>
</gene>
<dbReference type="InterPro" id="IPR052900">
    <property type="entry name" value="Phospholipid_Metab_Enz"/>
</dbReference>
<dbReference type="Gene3D" id="3.60.21.70">
    <property type="entry name" value="PhoD-like phosphatase"/>
    <property type="match status" value="1"/>
</dbReference>
<dbReference type="SUPFAM" id="SSF56300">
    <property type="entry name" value="Metallo-dependent phosphatases"/>
    <property type="match status" value="1"/>
</dbReference>
<evidence type="ECO:0000313" key="5">
    <source>
        <dbReference type="Proteomes" id="UP000263642"/>
    </source>
</evidence>
<feature type="domain" description="Phospholipase D N-terminal" evidence="3">
    <location>
        <begin position="39"/>
        <end position="133"/>
    </location>
</feature>
<protein>
    <submittedName>
        <fullName evidence="4">Alkaline phosphatase</fullName>
    </submittedName>
</protein>
<keyword evidence="1" id="KW-0732">Signal</keyword>
<dbReference type="EMBL" id="DQAY01000019">
    <property type="protein sequence ID" value="HCO22002.1"/>
    <property type="molecule type" value="Genomic_DNA"/>
</dbReference>
<sequence length="488" mass="55571">MRIPSPVRLICCCLICCLTLSVSLSKASADQPARKQGEMAGEVDTDSVILQSRLTAGKLDQSGDLPGITGVGRFELSTHQDFSDSFFSDWLQAEAEQDYMLKTLVKDLKPGTRYYYRLQYGPNQQTTQNGPTNTFETLPAADQAKEISFVVVTGMNFNAFHNGLGKRPAYQGEDKELGYPALLSILKLKPDFFVGTGDNVYYDHPAKPAAQTPAEMRKKWHEQFVQPRYVDLFSSVPTYWEKDDHDFRYNDCDLTGKREPNNDLGLRIFREQVPIVDPLDTDPITYRTYRMGKLLQVWFTENRDYRSPNRTPDGPDKTIWGKKQRDWLKTTLKESDATFKVLISPTPMIGPDGKSKKDNHTNLGGFRHERDEFFQWLDQEGLSQRGFYLICGDRHWQYHSIHPPGIEEFSTGALVDANSRLGVNPGDKKGTDPKGIVQQPYTSQPASGGFLYVKVLPEDKGQKAELQFRFYDEQGKLLHEVRKQRPVE</sequence>
<feature type="domain" description="PhoD-like phosphatase metallophosphatase" evidence="2">
    <location>
        <begin position="178"/>
        <end position="404"/>
    </location>
</feature>
<dbReference type="InterPro" id="IPR038607">
    <property type="entry name" value="PhoD-like_sf"/>
</dbReference>
<evidence type="ECO:0000259" key="2">
    <source>
        <dbReference type="Pfam" id="PF09423"/>
    </source>
</evidence>
<organism evidence="4 5">
    <name type="scientific">Gimesia maris</name>
    <dbReference type="NCBI Taxonomy" id="122"/>
    <lineage>
        <taxon>Bacteria</taxon>
        <taxon>Pseudomonadati</taxon>
        <taxon>Planctomycetota</taxon>
        <taxon>Planctomycetia</taxon>
        <taxon>Planctomycetales</taxon>
        <taxon>Planctomycetaceae</taxon>
        <taxon>Gimesia</taxon>
    </lineage>
</organism>
<comment type="caution">
    <text evidence="4">The sequence shown here is derived from an EMBL/GenBank/DDBJ whole genome shotgun (WGS) entry which is preliminary data.</text>
</comment>
<dbReference type="Proteomes" id="UP000263642">
    <property type="component" value="Unassembled WGS sequence"/>
</dbReference>
<accession>A0A3D3R1P9</accession>
<reference evidence="4 5" key="1">
    <citation type="journal article" date="2018" name="Nat. Biotechnol.">
        <title>A standardized bacterial taxonomy based on genome phylogeny substantially revises the tree of life.</title>
        <authorList>
            <person name="Parks D.H."/>
            <person name="Chuvochina M."/>
            <person name="Waite D.W."/>
            <person name="Rinke C."/>
            <person name="Skarshewski A."/>
            <person name="Chaumeil P.A."/>
            <person name="Hugenholtz P."/>
        </authorList>
    </citation>
    <scope>NUCLEOTIDE SEQUENCE [LARGE SCALE GENOMIC DNA]</scope>
    <source>
        <strain evidence="4">UBA9375</strain>
    </source>
</reference>
<feature type="chain" id="PRO_5017719732" evidence="1">
    <location>
        <begin position="30"/>
        <end position="488"/>
    </location>
</feature>
<evidence type="ECO:0000256" key="1">
    <source>
        <dbReference type="SAM" id="SignalP"/>
    </source>
</evidence>
<dbReference type="Pfam" id="PF09423">
    <property type="entry name" value="PhoD"/>
    <property type="match status" value="1"/>
</dbReference>
<proteinExistence type="predicted"/>
<name>A0A3D3R1P9_9PLAN</name>
<evidence type="ECO:0000313" key="4">
    <source>
        <dbReference type="EMBL" id="HCO22002.1"/>
    </source>
</evidence>
<dbReference type="AlphaFoldDB" id="A0A3D3R1P9"/>
<dbReference type="InterPro" id="IPR029052">
    <property type="entry name" value="Metallo-depent_PP-like"/>
</dbReference>
<dbReference type="InterPro" id="IPR032093">
    <property type="entry name" value="PhoD_N"/>
</dbReference>
<dbReference type="Pfam" id="PF16655">
    <property type="entry name" value="PhoD_N"/>
    <property type="match status" value="1"/>
</dbReference>
<dbReference type="InterPro" id="IPR018946">
    <property type="entry name" value="PhoD-like_MPP"/>
</dbReference>
<evidence type="ECO:0000259" key="3">
    <source>
        <dbReference type="Pfam" id="PF16655"/>
    </source>
</evidence>
<dbReference type="Gene3D" id="2.60.40.380">
    <property type="entry name" value="Purple acid phosphatase-like, N-terminal"/>
    <property type="match status" value="1"/>
</dbReference>